<dbReference type="EMBL" id="JARLKY010000059">
    <property type="protein sequence ID" value="MEC0229941.1"/>
    <property type="molecule type" value="Genomic_DNA"/>
</dbReference>
<dbReference type="InterPro" id="IPR036388">
    <property type="entry name" value="WH-like_DNA-bd_sf"/>
</dbReference>
<gene>
    <name evidence="3" type="ORF">P4I72_22675</name>
</gene>
<dbReference type="PRINTS" id="PR00598">
    <property type="entry name" value="HTHMARR"/>
</dbReference>
<name>A0ABU6G701_9BACL</name>
<sequence length="158" mass="17363">MNNDAPFDNQSELSIVDGLVQLSYLVQTVLGRIGAGHDLSLIQIRLLGILRDREPSMLQLAQHLGLDKSSITGLVDRAERRGLVERTISPNDRRGFNVRVTPAGRQLIHGVGNEIERQINAVIEGLIDTERAHLAALATKVLDTSAWSPLLSQRAETK</sequence>
<comment type="caution">
    <text evidence="3">The sequence shown here is derived from an EMBL/GenBank/DDBJ whole genome shotgun (WGS) entry which is preliminary data.</text>
</comment>
<dbReference type="Gene3D" id="1.10.10.10">
    <property type="entry name" value="Winged helix-like DNA-binding domain superfamily/Winged helix DNA-binding domain"/>
    <property type="match status" value="1"/>
</dbReference>
<dbReference type="PANTHER" id="PTHR33164:SF99">
    <property type="entry name" value="MARR FAMILY REGULATORY PROTEIN"/>
    <property type="match status" value="1"/>
</dbReference>
<evidence type="ECO:0000256" key="1">
    <source>
        <dbReference type="ARBA" id="ARBA00023125"/>
    </source>
</evidence>
<dbReference type="Proteomes" id="UP001338137">
    <property type="component" value="Unassembled WGS sequence"/>
</dbReference>
<evidence type="ECO:0000313" key="4">
    <source>
        <dbReference type="Proteomes" id="UP001338137"/>
    </source>
</evidence>
<accession>A0ABU6G701</accession>
<dbReference type="PANTHER" id="PTHR33164">
    <property type="entry name" value="TRANSCRIPTIONAL REGULATOR, MARR FAMILY"/>
    <property type="match status" value="1"/>
</dbReference>
<dbReference type="SUPFAM" id="SSF46785">
    <property type="entry name" value="Winged helix' DNA-binding domain"/>
    <property type="match status" value="1"/>
</dbReference>
<protein>
    <submittedName>
        <fullName evidence="3">MarR family transcriptional regulator</fullName>
    </submittedName>
</protein>
<keyword evidence="1" id="KW-0238">DNA-binding</keyword>
<dbReference type="InterPro" id="IPR039422">
    <property type="entry name" value="MarR/SlyA-like"/>
</dbReference>
<reference evidence="3 4" key="1">
    <citation type="submission" date="2023-03" db="EMBL/GenBank/DDBJ databases">
        <title>Bacillus Genome Sequencing.</title>
        <authorList>
            <person name="Dunlap C."/>
        </authorList>
    </citation>
    <scope>NUCLEOTIDE SEQUENCE [LARGE SCALE GENOMIC DNA]</scope>
    <source>
        <strain evidence="3 4">BD-533</strain>
    </source>
</reference>
<organism evidence="3 4">
    <name type="scientific">Paenibacillus alba</name>
    <dbReference type="NCBI Taxonomy" id="1197127"/>
    <lineage>
        <taxon>Bacteria</taxon>
        <taxon>Bacillati</taxon>
        <taxon>Bacillota</taxon>
        <taxon>Bacilli</taxon>
        <taxon>Bacillales</taxon>
        <taxon>Paenibacillaceae</taxon>
        <taxon>Paenibacillus</taxon>
    </lineage>
</organism>
<dbReference type="Pfam" id="PF12802">
    <property type="entry name" value="MarR_2"/>
    <property type="match status" value="1"/>
</dbReference>
<dbReference type="SMART" id="SM00347">
    <property type="entry name" value="HTH_MARR"/>
    <property type="match status" value="1"/>
</dbReference>
<evidence type="ECO:0000259" key="2">
    <source>
        <dbReference type="PROSITE" id="PS50995"/>
    </source>
</evidence>
<keyword evidence="4" id="KW-1185">Reference proteome</keyword>
<dbReference type="InterPro" id="IPR000835">
    <property type="entry name" value="HTH_MarR-typ"/>
</dbReference>
<proteinExistence type="predicted"/>
<dbReference type="RefSeq" id="WP_326073996.1">
    <property type="nucleotide sequence ID" value="NZ_JARLKY010000059.1"/>
</dbReference>
<evidence type="ECO:0000313" key="3">
    <source>
        <dbReference type="EMBL" id="MEC0229941.1"/>
    </source>
</evidence>
<dbReference type="InterPro" id="IPR036390">
    <property type="entry name" value="WH_DNA-bd_sf"/>
</dbReference>
<dbReference type="PROSITE" id="PS50995">
    <property type="entry name" value="HTH_MARR_2"/>
    <property type="match status" value="1"/>
</dbReference>
<feature type="domain" description="HTH marR-type" evidence="2">
    <location>
        <begin position="12"/>
        <end position="143"/>
    </location>
</feature>